<accession>A0AAJ8BLK2</accession>
<proteinExistence type="predicted"/>
<dbReference type="GeneID" id="84590241"/>
<reference evidence="1" key="2">
    <citation type="submission" date="2025-08" db="UniProtKB">
        <authorList>
            <consortium name="RefSeq"/>
        </authorList>
    </citation>
    <scope>IDENTIFICATION</scope>
</reference>
<name>A0AAJ8BLK2_ASPNG</name>
<evidence type="ECO:0000313" key="1">
    <source>
        <dbReference type="RefSeq" id="XP_059599905.1"/>
    </source>
</evidence>
<gene>
    <name evidence="1" type="ORF">An02g02120</name>
</gene>
<dbReference type="KEGG" id="ang:An02g02120"/>
<organism evidence="1">
    <name type="scientific">Aspergillus niger</name>
    <dbReference type="NCBI Taxonomy" id="5061"/>
    <lineage>
        <taxon>Eukaryota</taxon>
        <taxon>Fungi</taxon>
        <taxon>Dikarya</taxon>
        <taxon>Ascomycota</taxon>
        <taxon>Pezizomycotina</taxon>
        <taxon>Eurotiomycetes</taxon>
        <taxon>Eurotiomycetidae</taxon>
        <taxon>Eurotiales</taxon>
        <taxon>Aspergillaceae</taxon>
        <taxon>Aspergillus</taxon>
        <taxon>Aspergillus subgen. Circumdati</taxon>
    </lineage>
</organism>
<dbReference type="VEuPathDB" id="FungiDB:An02g02120"/>
<sequence length="100" mass="10718">MGSGQLRARPSVQETLPEPVRVNDSVVPCLPPIITPHCGSAAADLLGSTMLSLADNLPFQRLFGHSVEAVSDQASQWDRGILEHGRAANTTMITHYKVAI</sequence>
<dbReference type="AlphaFoldDB" id="A0AAJ8BLK2"/>
<dbReference type="RefSeq" id="XP_059599905.1">
    <property type="nucleotide sequence ID" value="XM_059746110.1"/>
</dbReference>
<protein>
    <submittedName>
        <fullName evidence="1">Uncharacterized protein</fullName>
    </submittedName>
</protein>
<reference evidence="1" key="1">
    <citation type="submission" date="2025-02" db="EMBL/GenBank/DDBJ databases">
        <authorList>
            <consortium name="NCBI Genome Project"/>
        </authorList>
    </citation>
    <scope>NUCLEOTIDE SEQUENCE</scope>
</reference>